<sequence length="371" mass="40336">QAELRAAVFLALEEQEKVENKTPLVNESLKTFLGTKDGRLVAGLVAEFLRFFNLDFTLAVFQPESSTLNGLDGRENLARDLGITEAEGTVGGPLLLEVVRKCQQKKISGSGEVTLSDSQCPTSKSSDGRSSTRSIPNKVGLFIYNEKLHDIHERVLPDINTYSFHSLSFKAAENTQSDTSVSSGEASKRSIHFLPNEAKLDPQLENKDLNTKEKSDAVVDEDDEEGDSFFDDPIPKPERTYGWKTEASKAGGLASLSDAPPLKSGLSSLTGAPLIKESDNLNKNSVLKDLRLVNAKLGSLELGNGDDDEYADDFNSTSHRSEKSDISIGEEIDEISVGTEESNASDKLESITQDLTISQLSDVADYLEDVA</sequence>
<evidence type="ECO:0000313" key="16">
    <source>
        <dbReference type="Proteomes" id="UP000053258"/>
    </source>
</evidence>
<feature type="domain" description="FGFR1 oncogene partner (FOP) N-terminal dimerisation" evidence="14">
    <location>
        <begin position="21"/>
        <end position="101"/>
    </location>
</feature>
<comment type="similarity">
    <text evidence="3">Belongs to the CEP43 family.</text>
</comment>
<protein>
    <recommendedName>
        <fullName evidence="9">Centrosomal protein 43</fullName>
    </recommendedName>
    <alternativeName>
        <fullName evidence="10">FGFR1 oncogene partner</fullName>
    </alternativeName>
</protein>
<evidence type="ECO:0000256" key="12">
    <source>
        <dbReference type="ARBA" id="ARBA00046373"/>
    </source>
</evidence>
<dbReference type="EMBL" id="KL671001">
    <property type="protein sequence ID" value="KFW80729.1"/>
    <property type="molecule type" value="Genomic_DNA"/>
</dbReference>
<keyword evidence="6" id="KW-0970">Cilium biogenesis/degradation</keyword>
<keyword evidence="7" id="KW-0206">Cytoskeleton</keyword>
<comment type="function">
    <text evidence="11">Required for anchoring microtubules to the centrosomes. Required for ciliation.</text>
</comment>
<evidence type="ECO:0000256" key="6">
    <source>
        <dbReference type="ARBA" id="ARBA00022794"/>
    </source>
</evidence>
<evidence type="ECO:0000256" key="8">
    <source>
        <dbReference type="ARBA" id="ARBA00023273"/>
    </source>
</evidence>
<evidence type="ECO:0000256" key="7">
    <source>
        <dbReference type="ARBA" id="ARBA00023212"/>
    </source>
</evidence>
<feature type="compositionally biased region" description="Acidic residues" evidence="13">
    <location>
        <begin position="218"/>
        <end position="230"/>
    </location>
</feature>
<feature type="region of interest" description="Disordered" evidence="13">
    <location>
        <begin position="302"/>
        <end position="325"/>
    </location>
</feature>
<keyword evidence="8" id="KW-0966">Cell projection</keyword>
<dbReference type="Proteomes" id="UP000053258">
    <property type="component" value="Unassembled WGS sequence"/>
</dbReference>
<feature type="non-terminal residue" evidence="15">
    <location>
        <position position="1"/>
    </location>
</feature>
<dbReference type="GO" id="GO:0030030">
    <property type="term" value="P:cell projection organization"/>
    <property type="evidence" value="ECO:0007669"/>
    <property type="project" value="UniProtKB-KW"/>
</dbReference>
<evidence type="ECO:0000313" key="15">
    <source>
        <dbReference type="EMBL" id="KFW80729.1"/>
    </source>
</evidence>
<organism evidence="15 16">
    <name type="scientific">Manacus vitellinus</name>
    <name type="common">golden-collared manakin</name>
    <dbReference type="NCBI Taxonomy" id="328815"/>
    <lineage>
        <taxon>Eukaryota</taxon>
        <taxon>Metazoa</taxon>
        <taxon>Chordata</taxon>
        <taxon>Craniata</taxon>
        <taxon>Vertebrata</taxon>
        <taxon>Euteleostomi</taxon>
        <taxon>Archelosauria</taxon>
        <taxon>Archosauria</taxon>
        <taxon>Dinosauria</taxon>
        <taxon>Saurischia</taxon>
        <taxon>Theropoda</taxon>
        <taxon>Coelurosauria</taxon>
        <taxon>Aves</taxon>
        <taxon>Neognathae</taxon>
        <taxon>Neoaves</taxon>
        <taxon>Telluraves</taxon>
        <taxon>Australaves</taxon>
        <taxon>Passeriformes</taxon>
        <taxon>Pipridae</taxon>
        <taxon>Manacus</taxon>
    </lineage>
</organism>
<evidence type="ECO:0000256" key="4">
    <source>
        <dbReference type="ARBA" id="ARBA00022490"/>
    </source>
</evidence>
<dbReference type="InterPro" id="IPR006594">
    <property type="entry name" value="LisH"/>
</dbReference>
<evidence type="ECO:0000256" key="13">
    <source>
        <dbReference type="SAM" id="MobiDB-lite"/>
    </source>
</evidence>
<dbReference type="OrthoDB" id="2160638at2759"/>
<feature type="region of interest" description="Disordered" evidence="13">
    <location>
        <begin position="112"/>
        <end position="133"/>
    </location>
</feature>
<evidence type="ECO:0000259" key="14">
    <source>
        <dbReference type="Pfam" id="PF09398"/>
    </source>
</evidence>
<evidence type="ECO:0000256" key="11">
    <source>
        <dbReference type="ARBA" id="ARBA00046076"/>
    </source>
</evidence>
<evidence type="ECO:0000256" key="9">
    <source>
        <dbReference type="ARBA" id="ARBA00041026"/>
    </source>
</evidence>
<evidence type="ECO:0000256" key="1">
    <source>
        <dbReference type="ARBA" id="ARBA00004120"/>
    </source>
</evidence>
<dbReference type="PROSITE" id="PS50896">
    <property type="entry name" value="LISH"/>
    <property type="match status" value="1"/>
</dbReference>
<evidence type="ECO:0000256" key="3">
    <source>
        <dbReference type="ARBA" id="ARBA00005385"/>
    </source>
</evidence>
<feature type="compositionally biased region" description="Polar residues" evidence="13">
    <location>
        <begin position="112"/>
        <end position="121"/>
    </location>
</feature>
<comment type="subcellular location">
    <subcellularLocation>
        <location evidence="1">Cytoplasm</location>
        <location evidence="1">Cytoskeleton</location>
        <location evidence="1">Cilium basal body</location>
    </subcellularLocation>
    <subcellularLocation>
        <location evidence="2">Cytoplasm</location>
        <location evidence="2">Cytoskeleton</location>
        <location evidence="2">Microtubule organizing center</location>
        <location evidence="2">Centrosome</location>
    </subcellularLocation>
</comment>
<dbReference type="Pfam" id="PF09398">
    <property type="entry name" value="FOP_dimer"/>
    <property type="match status" value="1"/>
</dbReference>
<evidence type="ECO:0000256" key="5">
    <source>
        <dbReference type="ARBA" id="ARBA00022553"/>
    </source>
</evidence>
<feature type="compositionally biased region" description="Basic and acidic residues" evidence="13">
    <location>
        <begin position="198"/>
        <end position="217"/>
    </location>
</feature>
<dbReference type="Gene3D" id="1.20.960.40">
    <property type="match status" value="1"/>
</dbReference>
<keyword evidence="5" id="KW-0597">Phosphoprotein</keyword>
<evidence type="ECO:0000256" key="10">
    <source>
        <dbReference type="ARBA" id="ARBA00042293"/>
    </source>
</evidence>
<comment type="subunit">
    <text evidence="12">Homodimer. Part of a ternary complex that contains CEP350, CEP43 and MAPRE1. Interacts directly with CEP350 and MAPRE1. Interacts with CEP19. Interacts (via N-terminus) with CEP350 (via C-terminus).</text>
</comment>
<accession>A0A093SD76</accession>
<feature type="non-terminal residue" evidence="15">
    <location>
        <position position="371"/>
    </location>
</feature>
<name>A0A093SD76_9PASS</name>
<dbReference type="AlphaFoldDB" id="A0A093SD76"/>
<dbReference type="InterPro" id="IPR018993">
    <property type="entry name" value="FOP_dimerisation-dom_N"/>
</dbReference>
<dbReference type="GO" id="GO:0005813">
    <property type="term" value="C:centrosome"/>
    <property type="evidence" value="ECO:0007669"/>
    <property type="project" value="UniProtKB-SubCell"/>
</dbReference>
<keyword evidence="4" id="KW-0963">Cytoplasm</keyword>
<dbReference type="GO" id="GO:0034453">
    <property type="term" value="P:microtubule anchoring"/>
    <property type="evidence" value="ECO:0007669"/>
    <property type="project" value="InterPro"/>
</dbReference>
<dbReference type="PANTHER" id="PTHR15431">
    <property type="entry name" value="FGFR1 ONCOGENE PARTNER/LISH DOMAIN-CONTAINING PROTEIN"/>
    <property type="match status" value="1"/>
</dbReference>
<evidence type="ECO:0000256" key="2">
    <source>
        <dbReference type="ARBA" id="ARBA00004300"/>
    </source>
</evidence>
<feature type="region of interest" description="Disordered" evidence="13">
    <location>
        <begin position="193"/>
        <end position="237"/>
    </location>
</feature>
<proteinExistence type="inferred from homology"/>
<keyword evidence="16" id="KW-1185">Reference proteome</keyword>
<feature type="compositionally biased region" description="Low complexity" evidence="13">
    <location>
        <begin position="122"/>
        <end position="133"/>
    </location>
</feature>
<gene>
    <name evidence="15" type="ORF">N305_10765</name>
</gene>
<reference evidence="15 16" key="1">
    <citation type="submission" date="2014-06" db="EMBL/GenBank/DDBJ databases">
        <title>Genome evolution of avian class.</title>
        <authorList>
            <person name="Zhang G."/>
            <person name="Li C."/>
        </authorList>
    </citation>
    <scope>NUCLEOTIDE SEQUENCE [LARGE SCALE GENOMIC DNA]</scope>
    <source>
        <strain evidence="15">BGI_N305</strain>
    </source>
</reference>
<dbReference type="PANTHER" id="PTHR15431:SF9">
    <property type="entry name" value="CENTROSOMAL PROTEIN 43"/>
    <property type="match status" value="1"/>
</dbReference>